<evidence type="ECO:0000313" key="1">
    <source>
        <dbReference type="EMBL" id="TKR64427.1"/>
    </source>
</evidence>
<keyword evidence="2" id="KW-1185">Reference proteome</keyword>
<proteinExistence type="predicted"/>
<reference evidence="1 2" key="1">
    <citation type="journal article" date="2015" name="Genome Biol.">
        <title>Comparative genomics of Steinernema reveals deeply conserved gene regulatory networks.</title>
        <authorList>
            <person name="Dillman A.R."/>
            <person name="Macchietto M."/>
            <person name="Porter C.F."/>
            <person name="Rogers A."/>
            <person name="Williams B."/>
            <person name="Antoshechkin I."/>
            <person name="Lee M.M."/>
            <person name="Goodwin Z."/>
            <person name="Lu X."/>
            <person name="Lewis E.E."/>
            <person name="Goodrich-Blair H."/>
            <person name="Stock S.P."/>
            <person name="Adams B.J."/>
            <person name="Sternberg P.W."/>
            <person name="Mortazavi A."/>
        </authorList>
    </citation>
    <scope>NUCLEOTIDE SEQUENCE [LARGE SCALE GENOMIC DNA]</scope>
    <source>
        <strain evidence="1 2">ALL</strain>
    </source>
</reference>
<dbReference type="AlphaFoldDB" id="A0A4U5M6D6"/>
<comment type="caution">
    <text evidence="1">The sequence shown here is derived from an EMBL/GenBank/DDBJ whole genome shotgun (WGS) entry which is preliminary data.</text>
</comment>
<evidence type="ECO:0000313" key="2">
    <source>
        <dbReference type="Proteomes" id="UP000298663"/>
    </source>
</evidence>
<name>A0A4U5M6D6_STECR</name>
<dbReference type="EMBL" id="AZBU02000009">
    <property type="protein sequence ID" value="TKR64427.1"/>
    <property type="molecule type" value="Genomic_DNA"/>
</dbReference>
<reference evidence="1 2" key="2">
    <citation type="journal article" date="2019" name="G3 (Bethesda)">
        <title>Hybrid Assembly of the Genome of the Entomopathogenic Nematode Steinernema carpocapsae Identifies the X-Chromosome.</title>
        <authorList>
            <person name="Serra L."/>
            <person name="Macchietto M."/>
            <person name="Macias-Munoz A."/>
            <person name="McGill C.J."/>
            <person name="Rodriguez I.M."/>
            <person name="Rodriguez B."/>
            <person name="Murad R."/>
            <person name="Mortazavi A."/>
        </authorList>
    </citation>
    <scope>NUCLEOTIDE SEQUENCE [LARGE SCALE GENOMIC DNA]</scope>
    <source>
        <strain evidence="1 2">ALL</strain>
    </source>
</reference>
<protein>
    <submittedName>
        <fullName evidence="1">Uncharacterized protein</fullName>
    </submittedName>
</protein>
<accession>A0A4U5M6D6</accession>
<organism evidence="1 2">
    <name type="scientific">Steinernema carpocapsae</name>
    <name type="common">Entomopathogenic nematode</name>
    <dbReference type="NCBI Taxonomy" id="34508"/>
    <lineage>
        <taxon>Eukaryota</taxon>
        <taxon>Metazoa</taxon>
        <taxon>Ecdysozoa</taxon>
        <taxon>Nematoda</taxon>
        <taxon>Chromadorea</taxon>
        <taxon>Rhabditida</taxon>
        <taxon>Tylenchina</taxon>
        <taxon>Panagrolaimomorpha</taxon>
        <taxon>Strongyloidoidea</taxon>
        <taxon>Steinernematidae</taxon>
        <taxon>Steinernema</taxon>
    </lineage>
</organism>
<sequence length="93" mass="10825">MSNHQSNEASLFQKPGLFCSPALIYPFQLLHFTYSSDFEVFVELKRTEENRPLLVFTSELNLFRRIFIVTSIAKPMTFQRTCIPIKALRRVPG</sequence>
<gene>
    <name evidence="1" type="ORF">L596_024959</name>
</gene>
<dbReference type="Proteomes" id="UP000298663">
    <property type="component" value="Unassembled WGS sequence"/>
</dbReference>